<comment type="similarity">
    <text evidence="2 9">Belongs to the complex I subunit 3 family.</text>
</comment>
<keyword evidence="9" id="KW-0830">Ubiquinone</keyword>
<dbReference type="RefSeq" id="YP_009660721.1">
    <property type="nucleotide sequence ID" value="NC_042902.1"/>
</dbReference>
<dbReference type="EC" id="7.1.1.2" evidence="9"/>
<keyword evidence="9" id="KW-0520">NAD</keyword>
<evidence type="ECO:0000256" key="5">
    <source>
        <dbReference type="ARBA" id="ARBA00022692"/>
    </source>
</evidence>
<keyword evidence="9" id="KW-1278">Translocase</keyword>
<dbReference type="CTD" id="4537"/>
<gene>
    <name evidence="10" type="primary">ND3</name>
</gene>
<dbReference type="AlphaFoldDB" id="A0A4P8VWR1"/>
<dbReference type="Gene3D" id="1.20.58.1610">
    <property type="entry name" value="NADH:ubiquinone/plastoquinone oxidoreductase, chain 3"/>
    <property type="match status" value="1"/>
</dbReference>
<name>A0A4P8VWR1_LOXSM</name>
<keyword evidence="5 9" id="KW-0812">Transmembrane</keyword>
<keyword evidence="9 10" id="KW-0496">Mitochondrion</keyword>
<dbReference type="InterPro" id="IPR000440">
    <property type="entry name" value="NADH_UbQ/plastoQ_OxRdtase_su3"/>
</dbReference>
<keyword evidence="4 9" id="KW-0813">Transport</keyword>
<evidence type="ECO:0000256" key="6">
    <source>
        <dbReference type="ARBA" id="ARBA00022989"/>
    </source>
</evidence>
<protein>
    <recommendedName>
        <fullName evidence="3 9">NADH-ubiquinone oxidoreductase chain 3</fullName>
        <ecNumber evidence="9">7.1.1.2</ecNumber>
    </recommendedName>
</protein>
<dbReference type="InterPro" id="IPR038430">
    <property type="entry name" value="NDAH_ubi_oxred_su3_sf"/>
</dbReference>
<dbReference type="GO" id="GO:0030964">
    <property type="term" value="C:NADH dehydrogenase complex"/>
    <property type="evidence" value="ECO:0007669"/>
    <property type="project" value="TreeGrafter"/>
</dbReference>
<evidence type="ECO:0000256" key="4">
    <source>
        <dbReference type="ARBA" id="ARBA00022448"/>
    </source>
</evidence>
<comment type="catalytic activity">
    <reaction evidence="8 9">
        <text>a ubiquinone + NADH + 5 H(+)(in) = a ubiquinol + NAD(+) + 4 H(+)(out)</text>
        <dbReference type="Rhea" id="RHEA:29091"/>
        <dbReference type="Rhea" id="RHEA-COMP:9565"/>
        <dbReference type="Rhea" id="RHEA-COMP:9566"/>
        <dbReference type="ChEBI" id="CHEBI:15378"/>
        <dbReference type="ChEBI" id="CHEBI:16389"/>
        <dbReference type="ChEBI" id="CHEBI:17976"/>
        <dbReference type="ChEBI" id="CHEBI:57540"/>
        <dbReference type="ChEBI" id="CHEBI:57945"/>
        <dbReference type="EC" id="7.1.1.2"/>
    </reaction>
</comment>
<keyword evidence="9" id="KW-0249">Electron transport</keyword>
<dbReference type="GO" id="GO:0031966">
    <property type="term" value="C:mitochondrial membrane"/>
    <property type="evidence" value="ECO:0007669"/>
    <property type="project" value="UniProtKB-SubCell"/>
</dbReference>
<comment type="function">
    <text evidence="9">Core subunit of the mitochondrial membrane respiratory chain NADH dehydrogenase (Complex I) which catalyzes electron transfer from NADH through the respiratory chain, using ubiquinone as an electron acceptor. Essential for the catalytic activity of complex I.</text>
</comment>
<keyword evidence="6 9" id="KW-1133">Transmembrane helix</keyword>
<sequence length="112" mass="13030">MLFLNFLFIMILVMIMMMLMCILKSLEMKSEGNLSAFECGFECINSARCSFSFRFFLIAILFLVFDAEIVLMLPIPYINYGSIEGMILLLFVWILVLGLFYEMSFGVLKWTN</sequence>
<geneLocation type="mitochondrion" evidence="10"/>
<feature type="transmembrane region" description="Helical" evidence="9">
    <location>
        <begin position="87"/>
        <end position="108"/>
    </location>
</feature>
<evidence type="ECO:0000256" key="2">
    <source>
        <dbReference type="ARBA" id="ARBA00008472"/>
    </source>
</evidence>
<dbReference type="GeneID" id="40508928"/>
<dbReference type="PANTHER" id="PTHR11058:SF9">
    <property type="entry name" value="NADH-UBIQUINONE OXIDOREDUCTASE CHAIN 3"/>
    <property type="match status" value="1"/>
</dbReference>
<feature type="transmembrane region" description="Helical" evidence="9">
    <location>
        <begin position="55"/>
        <end position="75"/>
    </location>
</feature>
<dbReference type="EMBL" id="MK425700">
    <property type="protein sequence ID" value="QCS26174.1"/>
    <property type="molecule type" value="Genomic_DNA"/>
</dbReference>
<evidence type="ECO:0000313" key="10">
    <source>
        <dbReference type="EMBL" id="QCS26174.1"/>
    </source>
</evidence>
<dbReference type="GO" id="GO:0008137">
    <property type="term" value="F:NADH dehydrogenase (ubiquinone) activity"/>
    <property type="evidence" value="ECO:0007669"/>
    <property type="project" value="UniProtKB-UniRule"/>
</dbReference>
<reference evidence="10" key="1">
    <citation type="journal article" date="2019" name="Mitochondrial DNA Part B Resour">
        <title>The brown spider Loxosceles similis (Araneae: Sicariidae): complete mitochondrial genome sequence.</title>
        <authorList>
            <person name="Kalapothakis Y."/>
            <person name="Miranda K.G."/>
            <person name="Pereira A.H."/>
            <person name="Facchin S."/>
            <person name="Lucio N."/>
            <person name="Kalapothakis E."/>
        </authorList>
    </citation>
    <scope>NUCLEOTIDE SEQUENCE</scope>
</reference>
<evidence type="ECO:0000256" key="7">
    <source>
        <dbReference type="ARBA" id="ARBA00023136"/>
    </source>
</evidence>
<keyword evidence="9" id="KW-0679">Respiratory chain</keyword>
<evidence type="ECO:0000256" key="9">
    <source>
        <dbReference type="RuleBase" id="RU003640"/>
    </source>
</evidence>
<evidence type="ECO:0000256" key="3">
    <source>
        <dbReference type="ARBA" id="ARBA00021007"/>
    </source>
</evidence>
<evidence type="ECO:0000256" key="8">
    <source>
        <dbReference type="ARBA" id="ARBA00049551"/>
    </source>
</evidence>
<dbReference type="PANTHER" id="PTHR11058">
    <property type="entry name" value="NADH-UBIQUINONE OXIDOREDUCTASE CHAIN 3"/>
    <property type="match status" value="1"/>
</dbReference>
<dbReference type="Pfam" id="PF00507">
    <property type="entry name" value="Oxidored_q4"/>
    <property type="match status" value="1"/>
</dbReference>
<comment type="subcellular location">
    <subcellularLocation>
        <location evidence="1">Membrane</location>
    </subcellularLocation>
    <subcellularLocation>
        <location evidence="9">Mitochondrion membrane</location>
        <topology evidence="9">Multi-pass membrane protein</topology>
    </subcellularLocation>
</comment>
<proteinExistence type="inferred from homology"/>
<accession>A0A4P8VWR1</accession>
<feature type="transmembrane region" description="Helical" evidence="9">
    <location>
        <begin position="6"/>
        <end position="23"/>
    </location>
</feature>
<keyword evidence="7 9" id="KW-0472">Membrane</keyword>
<organism evidence="10">
    <name type="scientific">Loxosceles similis</name>
    <name type="common">Brazilian brown spider</name>
    <name type="synonym">Loxosceles surata</name>
    <dbReference type="NCBI Taxonomy" id="321804"/>
    <lineage>
        <taxon>Eukaryota</taxon>
        <taxon>Metazoa</taxon>
        <taxon>Ecdysozoa</taxon>
        <taxon>Arthropoda</taxon>
        <taxon>Chelicerata</taxon>
        <taxon>Arachnida</taxon>
        <taxon>Araneae</taxon>
        <taxon>Araneomorphae</taxon>
        <taxon>Haplogynae</taxon>
        <taxon>Scytodoidea</taxon>
        <taxon>Sicariidae</taxon>
        <taxon>Loxosceles</taxon>
    </lineage>
</organism>
<evidence type="ECO:0000256" key="1">
    <source>
        <dbReference type="ARBA" id="ARBA00004370"/>
    </source>
</evidence>